<accession>A0A0K9GTG6</accession>
<evidence type="ECO:0000313" key="1">
    <source>
        <dbReference type="EMBL" id="KMY49964.1"/>
    </source>
</evidence>
<name>A0A0K9GTG6_9BACI</name>
<gene>
    <name evidence="1" type="ORF">AC625_10915</name>
</gene>
<dbReference type="PATRIC" id="fig|1679170.3.peg.2446"/>
<keyword evidence="2" id="KW-1185">Reference proteome</keyword>
<dbReference type="Proteomes" id="UP000037146">
    <property type="component" value="Unassembled WGS sequence"/>
</dbReference>
<proteinExistence type="predicted"/>
<evidence type="ECO:0000313" key="2">
    <source>
        <dbReference type="Proteomes" id="UP000037146"/>
    </source>
</evidence>
<sequence>MFNFDVRYPKFIFLGNLVIKRKCVSLKCTLLENIEVIITPKYQSESNKTILSWLKEPSVHPLPKTFLKVIERLEYIQGIDLETISLVCSKLPKS</sequence>
<reference evidence="2" key="1">
    <citation type="submission" date="2015-07" db="EMBL/GenBank/DDBJ databases">
        <title>Genome sequencing project for genomic taxonomy and phylogenomics of Bacillus-like bacteria.</title>
        <authorList>
            <person name="Liu B."/>
            <person name="Wang J."/>
            <person name="Zhu Y."/>
            <person name="Liu G."/>
            <person name="Chen Q."/>
            <person name="Chen Z."/>
            <person name="Lan J."/>
            <person name="Che J."/>
            <person name="Ge C."/>
            <person name="Shi H."/>
            <person name="Pan Z."/>
            <person name="Liu X."/>
        </authorList>
    </citation>
    <scope>NUCLEOTIDE SEQUENCE [LARGE SCALE GENOMIC DNA]</scope>
    <source>
        <strain evidence="2">FJAT-27997</strain>
    </source>
</reference>
<protein>
    <submittedName>
        <fullName evidence="1">Uncharacterized protein</fullName>
    </submittedName>
</protein>
<dbReference type="AlphaFoldDB" id="A0A0K9GTG6"/>
<organism evidence="1 2">
    <name type="scientific">Peribacillus loiseleuriae</name>
    <dbReference type="NCBI Taxonomy" id="1679170"/>
    <lineage>
        <taxon>Bacteria</taxon>
        <taxon>Bacillati</taxon>
        <taxon>Bacillota</taxon>
        <taxon>Bacilli</taxon>
        <taxon>Bacillales</taxon>
        <taxon>Bacillaceae</taxon>
        <taxon>Peribacillus</taxon>
    </lineage>
</organism>
<comment type="caution">
    <text evidence="1">The sequence shown here is derived from an EMBL/GenBank/DDBJ whole genome shotgun (WGS) entry which is preliminary data.</text>
</comment>
<dbReference type="EMBL" id="LFZW01000001">
    <property type="protein sequence ID" value="KMY49964.1"/>
    <property type="molecule type" value="Genomic_DNA"/>
</dbReference>